<keyword evidence="1" id="KW-0175">Coiled coil</keyword>
<proteinExistence type="predicted"/>
<dbReference type="AlphaFoldDB" id="A0A9W8S2J7"/>
<reference evidence="3" key="1">
    <citation type="submission" date="2022-09" db="EMBL/GenBank/DDBJ databases">
        <title>Fusarium specimens isolated from Avocado Roots.</title>
        <authorList>
            <person name="Stajich J."/>
            <person name="Roper C."/>
            <person name="Heimlech-Rivalta G."/>
        </authorList>
    </citation>
    <scope>NUCLEOTIDE SEQUENCE</scope>
    <source>
        <strain evidence="3">CF00136</strain>
    </source>
</reference>
<dbReference type="EMBL" id="JAOQAZ010000011">
    <property type="protein sequence ID" value="KAJ4263145.1"/>
    <property type="molecule type" value="Genomic_DNA"/>
</dbReference>
<sequence length="715" mass="80077">MDMSGPPPPPPPQEAGLHPSQPPPPSPSHIRPPAMIPPPFLPTSIHLPTKLYSLPPPPVLNLRSSSNYQHKTIPLQQQAPREIPPAPPLRMTVGSAPEASTNVPTWPQSPGLRAPKGPINLGPPRSTRQLAERSSLAPKIPTRLDLVGTISTSASSTYTIPRLIDDVASTSDSISGSTSDEDSLVLRNSRQFPPLLPTASSLNLQGENRKTSMTNRITTWVSRYERDCAPKPRLEMDINHDPLLENFDSAKSHASRGSAPSEETLEVLWTKLKDQRVKLNDIKSRMAKKRKKLRDLRRQRDDADNAFMGIIRPMFVTQRGQTGTAPGILERRLADLQRLRNEYQASENDYEDFEVTLDEEEETLNKLEIRFFSLLAVGQTIPLQRPPEGDFNNDENKNMNMPDDLIGISPDGPPEDLHPLFVDLMAAIGDLTNAKEEHEELLFLKEQHEDKLKMKSAAGMELNETEIEFFDQFPFEEEQMRSSVVSLENQVASLRKLCEEKGVMQKHLSARVAYLLYPENGYEDIDLDDTSVILRSQSSLVHPTFPVLLSQPEHVMAQRSPLTPGGALKAAAALPKTDPTKTSRMQLASKEYAIDRLMVDHEEGGKGDFINRWLLHQLRLSPANAHLLHWTFARNRALQIRDPDRWQRDVLRYWWNDQGADLPDETMNLVTSEHSNDGSIVGTHRLSRAVTYTPGMHGGRQSLIAGSSVAHSAWE</sequence>
<feature type="compositionally biased region" description="Polar residues" evidence="2">
    <location>
        <begin position="98"/>
        <end position="108"/>
    </location>
</feature>
<protein>
    <submittedName>
        <fullName evidence="3">Uncharacterized protein</fullName>
    </submittedName>
</protein>
<evidence type="ECO:0000313" key="4">
    <source>
        <dbReference type="Proteomes" id="UP001152049"/>
    </source>
</evidence>
<feature type="region of interest" description="Disordered" evidence="2">
    <location>
        <begin position="1"/>
        <end position="42"/>
    </location>
</feature>
<organism evidence="3 4">
    <name type="scientific">Fusarium torreyae</name>
    <dbReference type="NCBI Taxonomy" id="1237075"/>
    <lineage>
        <taxon>Eukaryota</taxon>
        <taxon>Fungi</taxon>
        <taxon>Dikarya</taxon>
        <taxon>Ascomycota</taxon>
        <taxon>Pezizomycotina</taxon>
        <taxon>Sordariomycetes</taxon>
        <taxon>Hypocreomycetidae</taxon>
        <taxon>Hypocreales</taxon>
        <taxon>Nectriaceae</taxon>
        <taxon>Fusarium</taxon>
    </lineage>
</organism>
<evidence type="ECO:0000256" key="2">
    <source>
        <dbReference type="SAM" id="MobiDB-lite"/>
    </source>
</evidence>
<gene>
    <name evidence="3" type="ORF">NW762_006767</name>
</gene>
<feature type="coiled-coil region" evidence="1">
    <location>
        <begin position="272"/>
        <end position="370"/>
    </location>
</feature>
<evidence type="ECO:0000313" key="3">
    <source>
        <dbReference type="EMBL" id="KAJ4263145.1"/>
    </source>
</evidence>
<evidence type="ECO:0000256" key="1">
    <source>
        <dbReference type="SAM" id="Coils"/>
    </source>
</evidence>
<feature type="region of interest" description="Disordered" evidence="2">
    <location>
        <begin position="95"/>
        <end position="129"/>
    </location>
</feature>
<dbReference type="OrthoDB" id="3553547at2759"/>
<feature type="compositionally biased region" description="Pro residues" evidence="2">
    <location>
        <begin position="1"/>
        <end position="13"/>
    </location>
</feature>
<accession>A0A9W8S2J7</accession>
<name>A0A9W8S2J7_9HYPO</name>
<comment type="caution">
    <text evidence="3">The sequence shown here is derived from an EMBL/GenBank/DDBJ whole genome shotgun (WGS) entry which is preliminary data.</text>
</comment>
<dbReference type="Proteomes" id="UP001152049">
    <property type="component" value="Unassembled WGS sequence"/>
</dbReference>
<keyword evidence="4" id="KW-1185">Reference proteome</keyword>